<evidence type="ECO:0000313" key="8">
    <source>
        <dbReference type="Proteomes" id="UP000184386"/>
    </source>
</evidence>
<dbReference type="PROSITE" id="PS50885">
    <property type="entry name" value="HAMP"/>
    <property type="match status" value="1"/>
</dbReference>
<evidence type="ECO:0000256" key="3">
    <source>
        <dbReference type="ARBA" id="ARBA00022679"/>
    </source>
</evidence>
<dbReference type="GO" id="GO:0016020">
    <property type="term" value="C:membrane"/>
    <property type="evidence" value="ECO:0007669"/>
    <property type="project" value="UniProtKB-SubCell"/>
</dbReference>
<gene>
    <name evidence="7" type="ORF">SAMN02745136_05439</name>
</gene>
<keyword evidence="5" id="KW-0472">Membrane</keyword>
<proteinExistence type="predicted"/>
<evidence type="ECO:0000256" key="2">
    <source>
        <dbReference type="ARBA" id="ARBA00022553"/>
    </source>
</evidence>
<dbReference type="InterPro" id="IPR036890">
    <property type="entry name" value="HATPase_C_sf"/>
</dbReference>
<dbReference type="InterPro" id="IPR010559">
    <property type="entry name" value="Sig_transdc_His_kin_internal"/>
</dbReference>
<dbReference type="GO" id="GO:0000155">
    <property type="term" value="F:phosphorelay sensor kinase activity"/>
    <property type="evidence" value="ECO:0007669"/>
    <property type="project" value="InterPro"/>
</dbReference>
<accession>A0A1M7CJ58</accession>
<keyword evidence="4 7" id="KW-0418">Kinase</keyword>
<sequence length="601" mass="69810">MKFLLTIKRLFRYMNVKKQLNLIYLLTLLLPILIIGITLLISSRQLLIEHYQTLVESDNTRVKSIMFDVTTTVNNISDDIFMDKKLQFFLETRYADEHDSYKKCSSYYKYISDYIAKNTFISSIDLYTTNPTIVSYASIKPTTSDILVSDWYIAATKYADVIWRSLPSKDSWGNATQELCLLRRIPIISTGEYAVLVIRISNIYLKNRIQNNSLSNTIAVNQDPVFFSTERRQSGNLLPVPIDYCKPMYKYSGQLSYESKKNIAQISTLVPYHSKDKIYILTINFNAFPDTARILFTIALIILLGAIIPYILFALFNQRFSTRIITLRREMHKASKGDYDIIDNFNGNDELTEVFSDLKIMIHSIKLMDSQMYEEKIQKQVLKNQQQKMEFKMLASQINPHFLYNTLETIRMKALMEGNLDVAKAIKLLGKSMHYVLENTGISSTSLQKELDYISIYLSIQKLRYKDRVNYQLHVPDFLNPEEYEILPLLLQPIVENSILHGLERAKYEGHIDIEVQTRDDELLIINIKDNGFGMTKEKLEELKEYIRIPVHKPNMSIGLYNISQRIKLFYGEAYGLEIKSHPMEGTCVTLTLPLHVTMEE</sequence>
<dbReference type="Gene3D" id="3.30.565.10">
    <property type="entry name" value="Histidine kinase-like ATPase, C-terminal domain"/>
    <property type="match status" value="1"/>
</dbReference>
<dbReference type="STRING" id="1121322.SAMN02745136_05439"/>
<dbReference type="EMBL" id="FRAC01000043">
    <property type="protein sequence ID" value="SHL67260.1"/>
    <property type="molecule type" value="Genomic_DNA"/>
</dbReference>
<organism evidence="7 8">
    <name type="scientific">Anaerocolumna jejuensis DSM 15929</name>
    <dbReference type="NCBI Taxonomy" id="1121322"/>
    <lineage>
        <taxon>Bacteria</taxon>
        <taxon>Bacillati</taxon>
        <taxon>Bacillota</taxon>
        <taxon>Clostridia</taxon>
        <taxon>Lachnospirales</taxon>
        <taxon>Lachnospiraceae</taxon>
        <taxon>Anaerocolumna</taxon>
    </lineage>
</organism>
<keyword evidence="5" id="KW-1133">Transmembrane helix</keyword>
<dbReference type="OrthoDB" id="9809348at2"/>
<keyword evidence="5" id="KW-0812">Transmembrane</keyword>
<dbReference type="Proteomes" id="UP000184386">
    <property type="component" value="Unassembled WGS sequence"/>
</dbReference>
<dbReference type="PANTHER" id="PTHR34220:SF7">
    <property type="entry name" value="SENSOR HISTIDINE KINASE YPDA"/>
    <property type="match status" value="1"/>
</dbReference>
<feature type="domain" description="HAMP" evidence="6">
    <location>
        <begin position="318"/>
        <end position="370"/>
    </location>
</feature>
<comment type="subcellular location">
    <subcellularLocation>
        <location evidence="1">Membrane</location>
    </subcellularLocation>
</comment>
<name>A0A1M7CJ58_9FIRM</name>
<dbReference type="InterPro" id="IPR003594">
    <property type="entry name" value="HATPase_dom"/>
</dbReference>
<dbReference type="InterPro" id="IPR050640">
    <property type="entry name" value="Bact_2-comp_sensor_kinase"/>
</dbReference>
<dbReference type="Pfam" id="PF02518">
    <property type="entry name" value="HATPase_c"/>
    <property type="match status" value="1"/>
</dbReference>
<evidence type="ECO:0000313" key="7">
    <source>
        <dbReference type="EMBL" id="SHL67260.1"/>
    </source>
</evidence>
<dbReference type="SUPFAM" id="SSF55874">
    <property type="entry name" value="ATPase domain of HSP90 chaperone/DNA topoisomerase II/histidine kinase"/>
    <property type="match status" value="1"/>
</dbReference>
<evidence type="ECO:0000259" key="6">
    <source>
        <dbReference type="PROSITE" id="PS50885"/>
    </source>
</evidence>
<dbReference type="Gene3D" id="6.10.340.10">
    <property type="match status" value="1"/>
</dbReference>
<dbReference type="AlphaFoldDB" id="A0A1M7CJ58"/>
<protein>
    <submittedName>
        <fullName evidence="7">Two-component system, sensor histidine kinase YesM</fullName>
    </submittedName>
</protein>
<keyword evidence="3" id="KW-0808">Transferase</keyword>
<keyword evidence="8" id="KW-1185">Reference proteome</keyword>
<reference evidence="7 8" key="1">
    <citation type="submission" date="2016-11" db="EMBL/GenBank/DDBJ databases">
        <authorList>
            <person name="Jaros S."/>
            <person name="Januszkiewicz K."/>
            <person name="Wedrychowicz H."/>
        </authorList>
    </citation>
    <scope>NUCLEOTIDE SEQUENCE [LARGE SCALE GENOMIC DNA]</scope>
    <source>
        <strain evidence="7 8">DSM 15929</strain>
    </source>
</reference>
<evidence type="ECO:0000256" key="1">
    <source>
        <dbReference type="ARBA" id="ARBA00004370"/>
    </source>
</evidence>
<dbReference type="Pfam" id="PF06580">
    <property type="entry name" value="His_kinase"/>
    <property type="match status" value="1"/>
</dbReference>
<evidence type="ECO:0000256" key="4">
    <source>
        <dbReference type="ARBA" id="ARBA00022777"/>
    </source>
</evidence>
<dbReference type="PANTHER" id="PTHR34220">
    <property type="entry name" value="SENSOR HISTIDINE KINASE YPDA"/>
    <property type="match status" value="1"/>
</dbReference>
<feature type="transmembrane region" description="Helical" evidence="5">
    <location>
        <begin position="21"/>
        <end position="41"/>
    </location>
</feature>
<dbReference type="SMART" id="SM00387">
    <property type="entry name" value="HATPase_c"/>
    <property type="match status" value="1"/>
</dbReference>
<keyword evidence="2" id="KW-0597">Phosphoprotein</keyword>
<evidence type="ECO:0000256" key="5">
    <source>
        <dbReference type="SAM" id="Phobius"/>
    </source>
</evidence>
<dbReference type="InterPro" id="IPR003660">
    <property type="entry name" value="HAMP_dom"/>
</dbReference>
<feature type="transmembrane region" description="Helical" evidence="5">
    <location>
        <begin position="294"/>
        <end position="316"/>
    </location>
</feature>